<dbReference type="PRINTS" id="PR00019">
    <property type="entry name" value="LEURICHRPT"/>
</dbReference>
<keyword evidence="10" id="KW-0325">Glycoprotein</keyword>
<dbReference type="PANTHER" id="PTHR27004">
    <property type="entry name" value="RECEPTOR-LIKE PROTEIN 12 ISOFORM X1"/>
    <property type="match status" value="1"/>
</dbReference>
<dbReference type="Pfam" id="PF08263">
    <property type="entry name" value="LRRNT_2"/>
    <property type="match status" value="1"/>
</dbReference>
<dbReference type="EMBL" id="JADBGQ010000003">
    <property type="protein sequence ID" value="KAG5406174.1"/>
    <property type="molecule type" value="Genomic_DNA"/>
</dbReference>
<dbReference type="PANTHER" id="PTHR27004:SF372">
    <property type="entry name" value="RECEPTOR-LIKE PROTEIN 11-RELATED"/>
    <property type="match status" value="1"/>
</dbReference>
<dbReference type="Gene3D" id="3.80.10.10">
    <property type="entry name" value="Ribonuclease Inhibitor"/>
    <property type="match status" value="4"/>
</dbReference>
<evidence type="ECO:0000256" key="2">
    <source>
        <dbReference type="ARBA" id="ARBA00009592"/>
    </source>
</evidence>
<keyword evidence="3" id="KW-1003">Cell membrane</keyword>
<dbReference type="InterPro" id="IPR001611">
    <property type="entry name" value="Leu-rich_rpt"/>
</dbReference>
<protein>
    <recommendedName>
        <fullName evidence="12">Leucine-rich repeat-containing N-terminal plant-type domain-containing protein</fullName>
    </recommendedName>
</protein>
<keyword evidence="9" id="KW-0675">Receptor</keyword>
<dbReference type="SMART" id="SM00369">
    <property type="entry name" value="LRR_TYP"/>
    <property type="match status" value="8"/>
</dbReference>
<dbReference type="InterPro" id="IPR013210">
    <property type="entry name" value="LRR_N_plant-typ"/>
</dbReference>
<dbReference type="Pfam" id="PF13855">
    <property type="entry name" value="LRR_8"/>
    <property type="match status" value="4"/>
</dbReference>
<feature type="transmembrane region" description="Helical" evidence="11">
    <location>
        <begin position="171"/>
        <end position="195"/>
    </location>
</feature>
<evidence type="ECO:0000313" key="14">
    <source>
        <dbReference type="EMBL" id="KAG5406573.1"/>
    </source>
</evidence>
<accession>A0ABQ7N7D2</accession>
<keyword evidence="15" id="KW-1185">Reference proteome</keyword>
<sequence length="914" mass="102689">MSIGLLKELHVLNFSSNAFSGHIPSSLADLTALESLDVSQNKLSGGIPQELGSLSYLSRMNFSHNHLAGLVPGGTQFRTQDCSSFENNSGLFGPSLDEACRVTNMSTPQRHETLEPEEDHEEVLSWVAAAVGFVPGIFFGFTVGCILVSYKPEWFINIFGPSKRRRTSTRTDMMILLSHCYCVSGFFVIYVSLLLHPLASPTLHFCRHDQRDALLDFIDEFPFDESTTNTWVTSWNKSSDCCHWKGITCDGNYGQVISLELNETFLNSSLKSSSSLFRLQYLRRLNLSSCNLQGEISSSLGNLSRLTSVDLSYNKLVGAIPVSLAKLTKLSYLSLNSNNFTSTLPSDMSGFHNLEHFDVSKNSFVGSFPRSLFSIPSLQYVSLGDNQFTGPVEFVNTFSSSSKLHFLGLSRNRFDGPIPESISKFLNLRQLYMSGNNITGSIPKSISKLVNLTDLHLSNNKLLGQVPSFLWRMATMTLSHNHFSSFENSSQETQIQILDLSYNSFQGPFPHWICKVKGLRYLDLSNNLFNGSVPPCLSNSIVSLMEMNLRNNSFGGDLPDIFVDATKLRSLDVSHNQLEGKFPNSLINCKALQLLNVESNRIKDEFPYWLGSLPSLNVLILRSNEFYGPLYHRHVSNGFQSLRVMDVSHNDFTGTLPPHYFASWHVMTILTEGNDYMVNFIKYYSSYLLIYRSMEMVNKGVETRFERIQKDFRAIDFSGNKIRGKIPESLCFLKGLRLLNLSGNAFTSDIPRSLANLTNLEALDLSRNKLSGQIPQDFGKLSFLSYMNFSHNLLHGPVPRGTQIQRQECSSFLDNPGLYGLEEICQHTYTLNPTIQQVEEHSETEEQMFSWLAAGIAYGPGVLCGLVIGHIFHSHNHAWFTKIFGRRKLKSLYKGSLSLPNNISKVFSCVFPKL</sequence>
<keyword evidence="4" id="KW-0433">Leucine-rich repeat</keyword>
<comment type="subcellular location">
    <subcellularLocation>
        <location evidence="1">Cell membrane</location>
        <topology evidence="1">Single-pass type I membrane protein</topology>
    </subcellularLocation>
</comment>
<reference evidence="14 15" key="1">
    <citation type="submission" date="2021-03" db="EMBL/GenBank/DDBJ databases">
        <authorList>
            <person name="King G.J."/>
            <person name="Bancroft I."/>
            <person name="Baten A."/>
            <person name="Bloomfield J."/>
            <person name="Borpatragohain P."/>
            <person name="He Z."/>
            <person name="Irish N."/>
            <person name="Irwin J."/>
            <person name="Liu K."/>
            <person name="Mauleon R.P."/>
            <person name="Moore J."/>
            <person name="Morris R."/>
            <person name="Ostergaard L."/>
            <person name="Wang B."/>
            <person name="Wells R."/>
        </authorList>
    </citation>
    <scope>NUCLEOTIDE SEQUENCE [LARGE SCALE GENOMIC DNA]</scope>
    <source>
        <strain evidence="14">R-o-18</strain>
        <tissue evidence="14">Leaf</tissue>
    </source>
</reference>
<name>A0ABQ7N7D2_BRACM</name>
<dbReference type="EMBL" id="JADBGQ010000003">
    <property type="protein sequence ID" value="KAG5406573.1"/>
    <property type="molecule type" value="Genomic_DNA"/>
</dbReference>
<organism evidence="14 15">
    <name type="scientific">Brassica rapa subsp. trilocularis</name>
    <dbReference type="NCBI Taxonomy" id="1813537"/>
    <lineage>
        <taxon>Eukaryota</taxon>
        <taxon>Viridiplantae</taxon>
        <taxon>Streptophyta</taxon>
        <taxon>Embryophyta</taxon>
        <taxon>Tracheophyta</taxon>
        <taxon>Spermatophyta</taxon>
        <taxon>Magnoliopsida</taxon>
        <taxon>eudicotyledons</taxon>
        <taxon>Gunneridae</taxon>
        <taxon>Pentapetalae</taxon>
        <taxon>rosids</taxon>
        <taxon>malvids</taxon>
        <taxon>Brassicales</taxon>
        <taxon>Brassicaceae</taxon>
        <taxon>Brassiceae</taxon>
        <taxon>Brassica</taxon>
    </lineage>
</organism>
<comment type="caution">
    <text evidence="14">The sequence shown here is derived from an EMBL/GenBank/DDBJ whole genome shotgun (WGS) entry which is preliminary data.</text>
</comment>
<evidence type="ECO:0000256" key="4">
    <source>
        <dbReference type="ARBA" id="ARBA00022614"/>
    </source>
</evidence>
<evidence type="ECO:0000256" key="6">
    <source>
        <dbReference type="ARBA" id="ARBA00022737"/>
    </source>
</evidence>
<dbReference type="InterPro" id="IPR003591">
    <property type="entry name" value="Leu-rich_rpt_typical-subtyp"/>
</dbReference>
<dbReference type="InterPro" id="IPR032675">
    <property type="entry name" value="LRR_dom_sf"/>
</dbReference>
<keyword evidence="5 11" id="KW-0812">Transmembrane</keyword>
<dbReference type="Pfam" id="PF00560">
    <property type="entry name" value="LRR_1"/>
    <property type="match status" value="5"/>
</dbReference>
<evidence type="ECO:0000313" key="15">
    <source>
        <dbReference type="Proteomes" id="UP000823674"/>
    </source>
</evidence>
<evidence type="ECO:0000256" key="8">
    <source>
        <dbReference type="ARBA" id="ARBA00023136"/>
    </source>
</evidence>
<evidence type="ECO:0000256" key="11">
    <source>
        <dbReference type="SAM" id="Phobius"/>
    </source>
</evidence>
<evidence type="ECO:0000313" key="13">
    <source>
        <dbReference type="EMBL" id="KAG5406174.1"/>
    </source>
</evidence>
<evidence type="ECO:0000256" key="1">
    <source>
        <dbReference type="ARBA" id="ARBA00004251"/>
    </source>
</evidence>
<evidence type="ECO:0000256" key="7">
    <source>
        <dbReference type="ARBA" id="ARBA00022989"/>
    </source>
</evidence>
<keyword evidence="8 11" id="KW-0472">Membrane</keyword>
<evidence type="ECO:0000256" key="3">
    <source>
        <dbReference type="ARBA" id="ARBA00022475"/>
    </source>
</evidence>
<dbReference type="Proteomes" id="UP000823674">
    <property type="component" value="Chromosome A03"/>
</dbReference>
<evidence type="ECO:0000259" key="12">
    <source>
        <dbReference type="Pfam" id="PF08263"/>
    </source>
</evidence>
<evidence type="ECO:0000256" key="5">
    <source>
        <dbReference type="ARBA" id="ARBA00022692"/>
    </source>
</evidence>
<evidence type="ECO:0000256" key="9">
    <source>
        <dbReference type="ARBA" id="ARBA00023170"/>
    </source>
</evidence>
<comment type="similarity">
    <text evidence="2">Belongs to the RLP family.</text>
</comment>
<feature type="transmembrane region" description="Helical" evidence="11">
    <location>
        <begin position="123"/>
        <end position="150"/>
    </location>
</feature>
<keyword evidence="6" id="KW-0677">Repeat</keyword>
<feature type="domain" description="Leucine-rich repeat-containing N-terminal plant-type" evidence="12">
    <location>
        <begin position="208"/>
        <end position="250"/>
    </location>
</feature>
<dbReference type="SUPFAM" id="SSF52058">
    <property type="entry name" value="L domain-like"/>
    <property type="match status" value="3"/>
</dbReference>
<gene>
    <name evidence="14" type="primary">A03p046980.1_BraROA</name>
    <name evidence="13" type="synonym">A03g505620.1_BraROA</name>
    <name evidence="13" type="ORF">IGI04_012293</name>
    <name evidence="14" type="ORF">IGI04_012692</name>
</gene>
<keyword evidence="7 11" id="KW-1133">Transmembrane helix</keyword>
<evidence type="ECO:0000256" key="10">
    <source>
        <dbReference type="ARBA" id="ARBA00023180"/>
    </source>
</evidence>
<proteinExistence type="inferred from homology"/>